<gene>
    <name evidence="5" type="ORF">SAMN05660865_01446</name>
</gene>
<organism evidence="5 6">
    <name type="scientific">Caloramator fervidus</name>
    <dbReference type="NCBI Taxonomy" id="29344"/>
    <lineage>
        <taxon>Bacteria</taxon>
        <taxon>Bacillati</taxon>
        <taxon>Bacillota</taxon>
        <taxon>Clostridia</taxon>
        <taxon>Eubacteriales</taxon>
        <taxon>Clostridiaceae</taxon>
        <taxon>Caloramator</taxon>
    </lineage>
</organism>
<dbReference type="Proteomes" id="UP000242850">
    <property type="component" value="Unassembled WGS sequence"/>
</dbReference>
<evidence type="ECO:0000256" key="4">
    <source>
        <dbReference type="NCBIfam" id="TIGR02751"/>
    </source>
</evidence>
<keyword evidence="3" id="KW-0120">Carbon dioxide fixation</keyword>
<accession>A0A1H5WCU3</accession>
<dbReference type="GO" id="GO:0008964">
    <property type="term" value="F:phosphoenolpyruvate carboxylase activity"/>
    <property type="evidence" value="ECO:0007669"/>
    <property type="project" value="UniProtKB-UniRule"/>
</dbReference>
<dbReference type="InterPro" id="IPR015813">
    <property type="entry name" value="Pyrv/PenolPyrv_kinase-like_dom"/>
</dbReference>
<keyword evidence="5" id="KW-0670">Pyruvate</keyword>
<dbReference type="RefSeq" id="WP_103896385.1">
    <property type="nucleotide sequence ID" value="NZ_FNUK01000018.1"/>
</dbReference>
<keyword evidence="1" id="KW-0460">Magnesium</keyword>
<dbReference type="OrthoDB" id="5487470at2"/>
<dbReference type="GO" id="GO:0015977">
    <property type="term" value="P:carbon fixation"/>
    <property type="evidence" value="ECO:0007669"/>
    <property type="project" value="UniProtKB-KW"/>
</dbReference>
<evidence type="ECO:0000313" key="6">
    <source>
        <dbReference type="Proteomes" id="UP000242850"/>
    </source>
</evidence>
<evidence type="ECO:0000256" key="1">
    <source>
        <dbReference type="ARBA" id="ARBA00022842"/>
    </source>
</evidence>
<dbReference type="AlphaFoldDB" id="A0A1H5WCU3"/>
<dbReference type="PIRSF" id="PIRSF006677">
    <property type="entry name" value="UCP006677"/>
    <property type="match status" value="1"/>
</dbReference>
<dbReference type="EC" id="4.1.1.31" evidence="4"/>
<dbReference type="NCBIfam" id="TIGR02751">
    <property type="entry name" value="PEPCase_arch"/>
    <property type="match status" value="1"/>
</dbReference>
<dbReference type="GO" id="GO:0006099">
    <property type="term" value="P:tricarboxylic acid cycle"/>
    <property type="evidence" value="ECO:0007669"/>
    <property type="project" value="InterPro"/>
</dbReference>
<sequence length="534" mass="61102">MKIPKTMATQHPDNAKEYISIQQEPQEAVLLLLPQELGGLGIEEIMIDFEGKLTPYHQPLQVATELFQKGLIPGKDVFITPRLSNADKETIFRQIMCIMAAVETNISMFEKTQIQAIKEVIVPMCESSKTLLETLSRIKSVIELGNKNFNIKFDENSINIIPLFEDVVSLVNIDKLLEEYISELNYKPKYIRFMIGRSDSALSYGMVSSVLAVVLSIYKSKIFSEKNSIEVYPIMGCGTLPFRGQLTYENIENFLKTYSGVKTITIQSALRYDHGFEKTKNIIKYIENNIDKYTTRSFSKEDIFLIKEFIATFSKYYLQSFVKIAETASNISLLIPKNRDRLSTSKKGISYYREFIDINKLITLTTNQELKKELLKIDTSLDTNIPRAISFTASLYTIGMPPELLGTGRALKEIKNKYGEYAIEKLIEFYPQIKNDMTFALKYTNPSISKKFIPEEIRKEYEMDIKLTNSILNINFDIESNIENSFYHTLLKTAHPILLHLLGKEPQILDNNCQEYNILKELIAKLGSIRGGLG</sequence>
<dbReference type="Pfam" id="PF14010">
    <property type="entry name" value="PEPcase_2"/>
    <property type="match status" value="1"/>
</dbReference>
<keyword evidence="2" id="KW-0456">Lyase</keyword>
<evidence type="ECO:0000313" key="5">
    <source>
        <dbReference type="EMBL" id="SEF97198.1"/>
    </source>
</evidence>
<name>A0A1H5WCU3_9CLOT</name>
<evidence type="ECO:0000256" key="3">
    <source>
        <dbReference type="ARBA" id="ARBA00023300"/>
    </source>
</evidence>
<dbReference type="EMBL" id="FNUK01000018">
    <property type="protein sequence ID" value="SEF97198.1"/>
    <property type="molecule type" value="Genomic_DNA"/>
</dbReference>
<reference evidence="6" key="1">
    <citation type="submission" date="2016-10" db="EMBL/GenBank/DDBJ databases">
        <authorList>
            <person name="Varghese N."/>
            <person name="Submissions S."/>
        </authorList>
    </citation>
    <scope>NUCLEOTIDE SEQUENCE [LARGE SCALE GENOMIC DNA]</scope>
    <source>
        <strain evidence="6">DSM 5463</strain>
    </source>
</reference>
<evidence type="ECO:0000256" key="2">
    <source>
        <dbReference type="ARBA" id="ARBA00023239"/>
    </source>
</evidence>
<keyword evidence="6" id="KW-1185">Reference proteome</keyword>
<proteinExistence type="predicted"/>
<protein>
    <recommendedName>
        <fullName evidence="4">Phosphoenolpyruvate carboxylase</fullName>
        <ecNumber evidence="4">4.1.1.31</ecNumber>
    </recommendedName>
</protein>
<dbReference type="InterPro" id="IPR007566">
    <property type="entry name" value="PEP_COase_arc-type"/>
</dbReference>
<dbReference type="SUPFAM" id="SSF51621">
    <property type="entry name" value="Phosphoenolpyruvate/pyruvate domain"/>
    <property type="match status" value="1"/>
</dbReference>